<dbReference type="InterPro" id="IPR001810">
    <property type="entry name" value="F-box_dom"/>
</dbReference>
<evidence type="ECO:0000313" key="2">
    <source>
        <dbReference type="EMBL" id="GKV43317.1"/>
    </source>
</evidence>
<evidence type="ECO:0000313" key="3">
    <source>
        <dbReference type="Proteomes" id="UP001054252"/>
    </source>
</evidence>
<comment type="caution">
    <text evidence="2">The sequence shown here is derived from an EMBL/GenBank/DDBJ whole genome shotgun (WGS) entry which is preliminary data.</text>
</comment>
<dbReference type="EMBL" id="BPVZ01000167">
    <property type="protein sequence ID" value="GKV43317.1"/>
    <property type="molecule type" value="Genomic_DNA"/>
</dbReference>
<gene>
    <name evidence="2" type="ORF">SLEP1_g50621</name>
</gene>
<dbReference type="SMART" id="SM00256">
    <property type="entry name" value="FBOX"/>
    <property type="match status" value="1"/>
</dbReference>
<dbReference type="PANTHER" id="PTHR31900:SF30">
    <property type="entry name" value="SUPERFAMILY PROTEIN, PUTATIVE-RELATED"/>
    <property type="match status" value="1"/>
</dbReference>
<dbReference type="Gene3D" id="1.20.1280.50">
    <property type="match status" value="1"/>
</dbReference>
<name>A0AAV5M436_9ROSI</name>
<organism evidence="2 3">
    <name type="scientific">Rubroshorea leprosula</name>
    <dbReference type="NCBI Taxonomy" id="152421"/>
    <lineage>
        <taxon>Eukaryota</taxon>
        <taxon>Viridiplantae</taxon>
        <taxon>Streptophyta</taxon>
        <taxon>Embryophyta</taxon>
        <taxon>Tracheophyta</taxon>
        <taxon>Spermatophyta</taxon>
        <taxon>Magnoliopsida</taxon>
        <taxon>eudicotyledons</taxon>
        <taxon>Gunneridae</taxon>
        <taxon>Pentapetalae</taxon>
        <taxon>rosids</taxon>
        <taxon>malvids</taxon>
        <taxon>Malvales</taxon>
        <taxon>Dipterocarpaceae</taxon>
        <taxon>Rubroshorea</taxon>
    </lineage>
</organism>
<dbReference type="PROSITE" id="PS50181">
    <property type="entry name" value="FBOX"/>
    <property type="match status" value="1"/>
</dbReference>
<dbReference type="AlphaFoldDB" id="A0AAV5M436"/>
<protein>
    <recommendedName>
        <fullName evidence="1">F-box domain-containing protein</fullName>
    </recommendedName>
</protein>
<sequence length="339" mass="39224">MSQQLTPDRLSDLPDDILHCIMGFLSGKDIASMAALSRRFRSAWSVFPVIDINKSVLTNDLLAAVKLSLQRLRATHIFGLNKFRLNFEFIRMNQHSPIRELIDSVMENNVKELDVNFCPPKLFEQLRIFYSLKTLQLEDYHALQMDIVAPNLEYFSLIRKLSRCLHHQWIDMSSCKSVRTLILETPGVSEEWLAIHLSNFSLLENIKIMADRLNSFVCKGNNWSICQIDIEAKCLRNLEIEISINKPMPCFVVHLPSTCYEVKLILKLHMQAFEVGFWFKVLTDFLVCFGHCKVSTLVCNSAKVLSFLEELRDDMVPPLLDLKHLKVEIFPCLVLPWHD</sequence>
<dbReference type="InterPro" id="IPR050232">
    <property type="entry name" value="FBL13/AtMIF1-like"/>
</dbReference>
<keyword evidence="3" id="KW-1185">Reference proteome</keyword>
<dbReference type="Pfam" id="PF00646">
    <property type="entry name" value="F-box"/>
    <property type="match status" value="1"/>
</dbReference>
<feature type="domain" description="F-box" evidence="1">
    <location>
        <begin position="7"/>
        <end position="42"/>
    </location>
</feature>
<dbReference type="SUPFAM" id="SSF81383">
    <property type="entry name" value="F-box domain"/>
    <property type="match status" value="1"/>
</dbReference>
<evidence type="ECO:0000259" key="1">
    <source>
        <dbReference type="PROSITE" id="PS50181"/>
    </source>
</evidence>
<dbReference type="PANTHER" id="PTHR31900">
    <property type="entry name" value="F-BOX/RNI SUPERFAMILY PROTEIN-RELATED"/>
    <property type="match status" value="1"/>
</dbReference>
<dbReference type="InterPro" id="IPR036047">
    <property type="entry name" value="F-box-like_dom_sf"/>
</dbReference>
<accession>A0AAV5M436</accession>
<reference evidence="2 3" key="1">
    <citation type="journal article" date="2021" name="Commun. Biol.">
        <title>The genome of Shorea leprosula (Dipterocarpaceae) highlights the ecological relevance of drought in aseasonal tropical rainforests.</title>
        <authorList>
            <person name="Ng K.K.S."/>
            <person name="Kobayashi M.J."/>
            <person name="Fawcett J.A."/>
            <person name="Hatakeyama M."/>
            <person name="Paape T."/>
            <person name="Ng C.H."/>
            <person name="Ang C.C."/>
            <person name="Tnah L.H."/>
            <person name="Lee C.T."/>
            <person name="Nishiyama T."/>
            <person name="Sese J."/>
            <person name="O'Brien M.J."/>
            <person name="Copetti D."/>
            <person name="Mohd Noor M.I."/>
            <person name="Ong R.C."/>
            <person name="Putra M."/>
            <person name="Sireger I.Z."/>
            <person name="Indrioko S."/>
            <person name="Kosugi Y."/>
            <person name="Izuno A."/>
            <person name="Isagi Y."/>
            <person name="Lee S.L."/>
            <person name="Shimizu K.K."/>
        </authorList>
    </citation>
    <scope>NUCLEOTIDE SEQUENCE [LARGE SCALE GENOMIC DNA]</scope>
    <source>
        <strain evidence="2">214</strain>
    </source>
</reference>
<dbReference type="Proteomes" id="UP001054252">
    <property type="component" value="Unassembled WGS sequence"/>
</dbReference>
<proteinExistence type="predicted"/>